<proteinExistence type="predicted"/>
<accession>A0A485LX06</accession>
<organism evidence="1">
    <name type="scientific">anaerobic digester metagenome</name>
    <dbReference type="NCBI Taxonomy" id="1263854"/>
    <lineage>
        <taxon>unclassified sequences</taxon>
        <taxon>metagenomes</taxon>
        <taxon>ecological metagenomes</taxon>
    </lineage>
</organism>
<name>A0A485LX06_9ZZZZ</name>
<sequence>MSCDAAGNQAGCDDGWISAVYAYDADGRKLSETVECGDSTMAYGYTYYQNGLKKTFTDSAGRFYAYAYDA</sequence>
<dbReference type="AlphaFoldDB" id="A0A485LX06"/>
<dbReference type="EMBL" id="CAADRM010000035">
    <property type="protein sequence ID" value="VFU12227.1"/>
    <property type="molecule type" value="Genomic_DNA"/>
</dbReference>
<gene>
    <name evidence="1" type="ORF">SCFA_130032</name>
</gene>
<evidence type="ECO:0008006" key="2">
    <source>
        <dbReference type="Google" id="ProtNLM"/>
    </source>
</evidence>
<reference evidence="1" key="1">
    <citation type="submission" date="2019-03" db="EMBL/GenBank/DDBJ databases">
        <authorList>
            <person name="Hao L."/>
        </authorList>
    </citation>
    <scope>NUCLEOTIDE SEQUENCE</scope>
</reference>
<evidence type="ECO:0000313" key="1">
    <source>
        <dbReference type="EMBL" id="VFU12227.1"/>
    </source>
</evidence>
<protein>
    <recommendedName>
        <fullName evidence="2">RHS Repeat protein</fullName>
    </recommendedName>
</protein>